<keyword evidence="6 17" id="KW-0547">Nucleotide-binding</keyword>
<evidence type="ECO:0000256" key="18">
    <source>
        <dbReference type="RuleBase" id="RU000312"/>
    </source>
</evidence>
<dbReference type="InterPro" id="IPR002011">
    <property type="entry name" value="Tyr_kinase_rcpt_2_CS"/>
</dbReference>
<evidence type="ECO:0000256" key="3">
    <source>
        <dbReference type="ARBA" id="ARBA00022679"/>
    </source>
</evidence>
<comment type="caution">
    <text evidence="16">Lacks conserved residue(s) required for the propagation of feature annotation.</text>
</comment>
<evidence type="ECO:0000256" key="17">
    <source>
        <dbReference type="PROSITE-ProRule" id="PRU10141"/>
    </source>
</evidence>
<dbReference type="PROSITE" id="PS00109">
    <property type="entry name" value="PROTEIN_KINASE_TYR"/>
    <property type="match status" value="1"/>
</dbReference>
<evidence type="ECO:0000256" key="20">
    <source>
        <dbReference type="SAM" id="Phobius"/>
    </source>
</evidence>
<evidence type="ECO:0000259" key="21">
    <source>
        <dbReference type="PROSITE" id="PS50011"/>
    </source>
</evidence>
<evidence type="ECO:0000256" key="12">
    <source>
        <dbReference type="ARBA" id="ARBA00023157"/>
    </source>
</evidence>
<dbReference type="Proteomes" id="UP001487740">
    <property type="component" value="Unassembled WGS sequence"/>
</dbReference>
<feature type="disulfide bond" evidence="16">
    <location>
        <begin position="296"/>
        <end position="311"/>
    </location>
</feature>
<feature type="compositionally biased region" description="Basic residues" evidence="19">
    <location>
        <begin position="1446"/>
        <end position="1455"/>
    </location>
</feature>
<keyword evidence="11" id="KW-0829">Tyrosine-protein kinase</keyword>
<dbReference type="InterPro" id="IPR001245">
    <property type="entry name" value="Ser-Thr/Tyr_kinase_cat_dom"/>
</dbReference>
<dbReference type="CDD" id="cd05036">
    <property type="entry name" value="PTKc_ALK_LTK"/>
    <property type="match status" value="1"/>
</dbReference>
<keyword evidence="7" id="KW-0418">Kinase</keyword>
<dbReference type="InterPro" id="IPR000998">
    <property type="entry name" value="MAM_dom"/>
</dbReference>
<evidence type="ECO:0000256" key="13">
    <source>
        <dbReference type="ARBA" id="ARBA00023170"/>
    </source>
</evidence>
<dbReference type="GO" id="GO:0045664">
    <property type="term" value="P:regulation of neuron differentiation"/>
    <property type="evidence" value="ECO:0007669"/>
    <property type="project" value="TreeGrafter"/>
</dbReference>
<feature type="domain" description="MAM" evidence="22">
    <location>
        <begin position="95"/>
        <end position="272"/>
    </location>
</feature>
<dbReference type="SMART" id="SM00137">
    <property type="entry name" value="MAM"/>
    <property type="match status" value="1"/>
</dbReference>
<dbReference type="InterPro" id="IPR020635">
    <property type="entry name" value="Tyr_kinase_cat_dom"/>
</dbReference>
<evidence type="ECO:0000259" key="22">
    <source>
        <dbReference type="PROSITE" id="PS50060"/>
    </source>
</evidence>
<feature type="domain" description="MAM" evidence="22">
    <location>
        <begin position="318"/>
        <end position="496"/>
    </location>
</feature>
<dbReference type="InterPro" id="IPR008266">
    <property type="entry name" value="Tyr_kinase_AS"/>
</dbReference>
<evidence type="ECO:0000256" key="16">
    <source>
        <dbReference type="PROSITE-ProRule" id="PRU00124"/>
    </source>
</evidence>
<dbReference type="CDD" id="cd06263">
    <property type="entry name" value="MAM"/>
    <property type="match status" value="1"/>
</dbReference>
<keyword evidence="2" id="KW-1003">Cell membrane</keyword>
<keyword evidence="8 17" id="KW-0067">ATP-binding</keyword>
<dbReference type="GO" id="GO:0007169">
    <property type="term" value="P:cell surface receptor protein tyrosine kinase signaling pathway"/>
    <property type="evidence" value="ECO:0007669"/>
    <property type="project" value="InterPro"/>
</dbReference>
<comment type="caution">
    <text evidence="23">The sequence shown here is derived from an EMBL/GenBank/DDBJ whole genome shotgun (WGS) entry which is preliminary data.</text>
</comment>
<feature type="region of interest" description="Disordered" evidence="19">
    <location>
        <begin position="35"/>
        <end position="62"/>
    </location>
</feature>
<feature type="region of interest" description="Disordered" evidence="19">
    <location>
        <begin position="1291"/>
        <end position="1310"/>
    </location>
</feature>
<accession>A0AAW0TSF2</accession>
<keyword evidence="12 16" id="KW-1015">Disulfide bond</keyword>
<dbReference type="FunFam" id="1.10.510.10:FF:000113">
    <property type="entry name" value="Tyrosine-protein kinase receptor"/>
    <property type="match status" value="1"/>
</dbReference>
<dbReference type="PROSITE" id="PS00239">
    <property type="entry name" value="RECEPTOR_TYR_KIN_II"/>
    <property type="match status" value="1"/>
</dbReference>
<keyword evidence="3" id="KW-0808">Transferase</keyword>
<feature type="region of interest" description="Disordered" evidence="19">
    <location>
        <begin position="1339"/>
        <end position="1495"/>
    </location>
</feature>
<dbReference type="Pfam" id="PF00629">
    <property type="entry name" value="MAM"/>
    <property type="match status" value="2"/>
</dbReference>
<keyword evidence="10 20" id="KW-0472">Membrane</keyword>
<feature type="transmembrane region" description="Helical" evidence="20">
    <location>
        <begin position="897"/>
        <end position="920"/>
    </location>
</feature>
<evidence type="ECO:0000256" key="4">
    <source>
        <dbReference type="ARBA" id="ARBA00022692"/>
    </source>
</evidence>
<evidence type="ECO:0000313" key="23">
    <source>
        <dbReference type="EMBL" id="KAK8390625.1"/>
    </source>
</evidence>
<feature type="compositionally biased region" description="Polar residues" evidence="19">
    <location>
        <begin position="1378"/>
        <end position="1399"/>
    </location>
</feature>
<feature type="binding site" evidence="17">
    <location>
        <position position="1017"/>
    </location>
    <ligand>
        <name>ATP</name>
        <dbReference type="ChEBI" id="CHEBI:30616"/>
    </ligand>
</feature>
<dbReference type="GO" id="GO:0043235">
    <property type="term" value="C:receptor complex"/>
    <property type="evidence" value="ECO:0007669"/>
    <property type="project" value="TreeGrafter"/>
</dbReference>
<dbReference type="InterPro" id="IPR023415">
    <property type="entry name" value="LDLR_class-A_CS"/>
</dbReference>
<evidence type="ECO:0000256" key="8">
    <source>
        <dbReference type="ARBA" id="ARBA00022840"/>
    </source>
</evidence>
<dbReference type="PROSITE" id="PS01209">
    <property type="entry name" value="LDLRA_1"/>
    <property type="match status" value="1"/>
</dbReference>
<keyword evidence="24" id="KW-1185">Reference proteome</keyword>
<dbReference type="GO" id="GO:0005886">
    <property type="term" value="C:plasma membrane"/>
    <property type="evidence" value="ECO:0007669"/>
    <property type="project" value="UniProtKB-SubCell"/>
</dbReference>
<dbReference type="SUPFAM" id="SSF56112">
    <property type="entry name" value="Protein kinase-like (PK-like)"/>
    <property type="match status" value="1"/>
</dbReference>
<dbReference type="InterPro" id="IPR013320">
    <property type="entry name" value="ConA-like_dom_sf"/>
</dbReference>
<dbReference type="GO" id="GO:0005524">
    <property type="term" value="F:ATP binding"/>
    <property type="evidence" value="ECO:0007669"/>
    <property type="project" value="UniProtKB-UniRule"/>
</dbReference>
<dbReference type="Pfam" id="PF12810">
    <property type="entry name" value="ALK_LTK_GRD"/>
    <property type="match status" value="1"/>
</dbReference>
<dbReference type="InterPro" id="IPR017441">
    <property type="entry name" value="Protein_kinase_ATP_BS"/>
</dbReference>
<name>A0AAW0TSF2_SCYPA</name>
<dbReference type="SUPFAM" id="SSF49899">
    <property type="entry name" value="Concanavalin A-like lectins/glucanases"/>
    <property type="match status" value="2"/>
</dbReference>
<keyword evidence="13 18" id="KW-0675">Receptor</keyword>
<dbReference type="PRINTS" id="PR00109">
    <property type="entry name" value="TYRKINASE"/>
</dbReference>
<dbReference type="PANTHER" id="PTHR24416:SF604">
    <property type="entry name" value="RECEPTOR PROTEIN-TYROSINE KINASE"/>
    <property type="match status" value="1"/>
</dbReference>
<dbReference type="InterPro" id="IPR002172">
    <property type="entry name" value="LDrepeatLR_classA_rpt"/>
</dbReference>
<dbReference type="Gene3D" id="3.30.200.20">
    <property type="entry name" value="Phosphorylase Kinase, domain 1"/>
    <property type="match status" value="1"/>
</dbReference>
<evidence type="ECO:0000256" key="6">
    <source>
        <dbReference type="ARBA" id="ARBA00022741"/>
    </source>
</evidence>
<dbReference type="InterPro" id="IPR055163">
    <property type="entry name" value="ALK/LTK-like_GRD"/>
</dbReference>
<dbReference type="FunFam" id="2.60.120.200:FF:000193">
    <property type="entry name" value="Tyrosine-protein kinase receptor"/>
    <property type="match status" value="1"/>
</dbReference>
<feature type="domain" description="Protein kinase" evidence="21">
    <location>
        <begin position="983"/>
        <end position="1259"/>
    </location>
</feature>
<keyword evidence="18" id="KW-0597">Phosphoprotein</keyword>
<dbReference type="InterPro" id="IPR000719">
    <property type="entry name" value="Prot_kinase_dom"/>
</dbReference>
<dbReference type="PROSITE" id="PS00107">
    <property type="entry name" value="PROTEIN_KINASE_ATP"/>
    <property type="match status" value="1"/>
</dbReference>
<gene>
    <name evidence="23" type="ORF">O3P69_010369</name>
</gene>
<dbReference type="InterPro" id="IPR011009">
    <property type="entry name" value="Kinase-like_dom_sf"/>
</dbReference>
<feature type="region of interest" description="Disordered" evidence="19">
    <location>
        <begin position="748"/>
        <end position="767"/>
    </location>
</feature>
<dbReference type="Gene3D" id="2.60.120.200">
    <property type="match status" value="2"/>
</dbReference>
<dbReference type="Pfam" id="PF07714">
    <property type="entry name" value="PK_Tyr_Ser-Thr"/>
    <property type="match status" value="1"/>
</dbReference>
<dbReference type="PROSITE" id="PS50060">
    <property type="entry name" value="MAM_2"/>
    <property type="match status" value="2"/>
</dbReference>
<feature type="compositionally biased region" description="Pro residues" evidence="19">
    <location>
        <begin position="1344"/>
        <end position="1353"/>
    </location>
</feature>
<proteinExistence type="inferred from homology"/>
<dbReference type="EMBL" id="JARAKH010000025">
    <property type="protein sequence ID" value="KAK8390625.1"/>
    <property type="molecule type" value="Genomic_DNA"/>
</dbReference>
<dbReference type="FunFam" id="3.30.200.20:FF:000117">
    <property type="entry name" value="Tyrosine-protein kinase receptor"/>
    <property type="match status" value="1"/>
</dbReference>
<evidence type="ECO:0000256" key="9">
    <source>
        <dbReference type="ARBA" id="ARBA00022989"/>
    </source>
</evidence>
<evidence type="ECO:0000256" key="19">
    <source>
        <dbReference type="SAM" id="MobiDB-lite"/>
    </source>
</evidence>
<feature type="disulfide bond" evidence="16">
    <location>
        <begin position="284"/>
        <end position="302"/>
    </location>
</feature>
<evidence type="ECO:0000256" key="5">
    <source>
        <dbReference type="ARBA" id="ARBA00022729"/>
    </source>
</evidence>
<dbReference type="CDD" id="cd00112">
    <property type="entry name" value="LDLa"/>
    <property type="match status" value="1"/>
</dbReference>
<feature type="compositionally biased region" description="Pro residues" evidence="19">
    <location>
        <begin position="514"/>
        <end position="524"/>
    </location>
</feature>
<reference evidence="23 24" key="1">
    <citation type="submission" date="2023-03" db="EMBL/GenBank/DDBJ databases">
        <title>High-quality genome of Scylla paramamosain provides insights in environmental adaptation.</title>
        <authorList>
            <person name="Zhang L."/>
        </authorList>
    </citation>
    <scope>NUCLEOTIDE SEQUENCE [LARGE SCALE GENOMIC DNA]</scope>
    <source>
        <strain evidence="23">LZ_2023a</strain>
        <tissue evidence="23">Muscle</tissue>
    </source>
</reference>
<dbReference type="InterPro" id="IPR050122">
    <property type="entry name" value="RTK"/>
</dbReference>
<evidence type="ECO:0000256" key="1">
    <source>
        <dbReference type="ARBA" id="ARBA00004251"/>
    </source>
</evidence>
<feature type="compositionally biased region" description="Pro residues" evidence="19">
    <location>
        <begin position="1421"/>
        <end position="1433"/>
    </location>
</feature>
<dbReference type="Gene3D" id="1.10.510.10">
    <property type="entry name" value="Transferase(Phosphotransferase) domain 1"/>
    <property type="match status" value="1"/>
</dbReference>
<evidence type="ECO:0000256" key="11">
    <source>
        <dbReference type="ARBA" id="ARBA00023137"/>
    </source>
</evidence>
<dbReference type="PROSITE" id="PS50068">
    <property type="entry name" value="LDLRA_2"/>
    <property type="match status" value="1"/>
</dbReference>
<dbReference type="SMART" id="SM00192">
    <property type="entry name" value="LDLa"/>
    <property type="match status" value="1"/>
</dbReference>
<dbReference type="Gene3D" id="4.10.400.10">
    <property type="entry name" value="Low-density Lipoprotein Receptor"/>
    <property type="match status" value="1"/>
</dbReference>
<dbReference type="GO" id="GO:0004714">
    <property type="term" value="F:transmembrane receptor protein tyrosine kinase activity"/>
    <property type="evidence" value="ECO:0007669"/>
    <property type="project" value="UniProtKB-EC"/>
</dbReference>
<evidence type="ECO:0000256" key="7">
    <source>
        <dbReference type="ARBA" id="ARBA00022777"/>
    </source>
</evidence>
<evidence type="ECO:0000313" key="24">
    <source>
        <dbReference type="Proteomes" id="UP001487740"/>
    </source>
</evidence>
<keyword evidence="14" id="KW-0325">Glycoprotein</keyword>
<feature type="compositionally biased region" description="Basic and acidic residues" evidence="19">
    <location>
        <begin position="544"/>
        <end position="557"/>
    </location>
</feature>
<dbReference type="InterPro" id="IPR036055">
    <property type="entry name" value="LDL_receptor-like_sf"/>
</dbReference>
<comment type="catalytic activity">
    <reaction evidence="15 18">
        <text>L-tyrosyl-[protein] + ATP = O-phospho-L-tyrosyl-[protein] + ADP + H(+)</text>
        <dbReference type="Rhea" id="RHEA:10596"/>
        <dbReference type="Rhea" id="RHEA-COMP:10136"/>
        <dbReference type="Rhea" id="RHEA-COMP:20101"/>
        <dbReference type="ChEBI" id="CHEBI:15378"/>
        <dbReference type="ChEBI" id="CHEBI:30616"/>
        <dbReference type="ChEBI" id="CHEBI:46858"/>
        <dbReference type="ChEBI" id="CHEBI:61978"/>
        <dbReference type="ChEBI" id="CHEBI:456216"/>
        <dbReference type="EC" id="2.7.10.1"/>
    </reaction>
</comment>
<evidence type="ECO:0000256" key="15">
    <source>
        <dbReference type="ARBA" id="ARBA00051243"/>
    </source>
</evidence>
<comment type="subcellular location">
    <subcellularLocation>
        <location evidence="1">Cell membrane</location>
        <topology evidence="1">Single-pass type I membrane protein</topology>
    </subcellularLocation>
</comment>
<feature type="compositionally biased region" description="Low complexity" evidence="19">
    <location>
        <begin position="1456"/>
        <end position="1484"/>
    </location>
</feature>
<feature type="region of interest" description="Disordered" evidence="19">
    <location>
        <begin position="501"/>
        <end position="571"/>
    </location>
</feature>
<evidence type="ECO:0000256" key="10">
    <source>
        <dbReference type="ARBA" id="ARBA00023136"/>
    </source>
</evidence>
<evidence type="ECO:0000256" key="2">
    <source>
        <dbReference type="ARBA" id="ARBA00022475"/>
    </source>
</evidence>
<dbReference type="PROSITE" id="PS50011">
    <property type="entry name" value="PROTEIN_KINASE_DOM"/>
    <property type="match status" value="1"/>
</dbReference>
<dbReference type="PANTHER" id="PTHR24416">
    <property type="entry name" value="TYROSINE-PROTEIN KINASE RECEPTOR"/>
    <property type="match status" value="1"/>
</dbReference>
<keyword evidence="5" id="KW-0732">Signal</keyword>
<comment type="similarity">
    <text evidence="18">Belongs to the protein kinase superfamily. Tyr protein kinase family. Insulin receptor subfamily.</text>
</comment>
<dbReference type="SMART" id="SM00219">
    <property type="entry name" value="TyrKc"/>
    <property type="match status" value="1"/>
</dbReference>
<evidence type="ECO:0000256" key="14">
    <source>
        <dbReference type="ARBA" id="ARBA00023180"/>
    </source>
</evidence>
<dbReference type="EC" id="2.7.10.1" evidence="18"/>
<protein>
    <recommendedName>
        <fullName evidence="18">Tyrosine-protein kinase receptor</fullName>
        <ecNumber evidence="18">2.7.10.1</ecNumber>
    </recommendedName>
</protein>
<keyword evidence="9 20" id="KW-1133">Transmembrane helix</keyword>
<sequence length="1532" mass="168307">MWSTVPPAMNAAPVAEAGGCSECCSCRCDNSDRTLGTGAPEVPTSPGGRRRPAPRTRLTTAPPPVSSLLPLLLQLLLMTNLSVSMTNPESLPSGLQCDFEKKNSCGWMWKSDLSENVTFVRTTGRQLEEESYKLLPGEVSGVNMDATSNPDGHFLYLGVPKNKELNNYTRQIKTPWLENDFLDRCRLEADFHLPKSDTITQIKILIENSNVTSYLIINSHGKTKNSNTDWNKMSTPLGKPSKPFRLYIEVVLSNKSPTHIAIDNIALVDCFDIRDTILCHGRKCRNGNCIDEDSYCDITRDCVDGEDEAGCENEPLGSRCDFEEDWCGWKNLEDDHMDFKRHRGPTYNDHTGPSSDHTYKNESGYYLLSELPRKGELGEHGVMESPLFPQPPCYHSNVDSPYHDSCKLRLYYHKLGTHQGTMIVKVVEFNLMDKPVNHHVISNIHGQRGELWQRLTVSLPHNIYNSYRIRVSNVRGARYRGDLGIDDISLSPQCFGRGVDPQEVRRCPPVNTSTPPPTEPPTTYIPPDGVVMVTTCGRTGHRGPSQEDCKKEYEHGPHNAPRVPSSTSLPGTQIWKVPRDDYYTIVAKGASGGTGIQTQSLTTRGAVARGTFFLTESTELYILVGQEGRSACEDVAEQTREQLQSCSSKRDLPDVNLSGKVSHLDMVKHKVYSSFKGGGGGGGGASFVFKMEKEQPTALVVAGGGGGLAWSPSDITFRHHGRGMNASLPETHGHFYYNGTSSNYHAGPGGGWEGNRNRDNEGQSLVNGGLGGKPCEDLASSWITYGGFGGGGGGCLAGGGGGGYTGGNAYSGTRQHGEGGYSYTSGLYGDVRPAAHSGSGIVFIIPARRGECRCDYKCLPLDEYLRETQCICKDGWALDLNGHSCKPGPVVKMEQTIYIAAIVLVIILVAFISATSIYCYNRYQKKKFDLAQQLKCERGHDVQLSSLRPIQGGGMVTEYNPNYEFGGGTYTIKDLKDIPRTNLTLVKALGQGAFGEVFQGYLKNYAGDSVEMPVAVKTLPEMSSNQAEMDFLMEALIMSKFAHPNIVHFIGVCFDKLPRFIVLELLSGGDLKSFLREARPKPDRPSALTMRDLLSCATDVAKGCEYLEGNHFIHRDIAARNCLLTTKGPGRVVKIADFGMARDIYRNDYYRKGGKAMLPVKWMPPEAFLDGIFTSKTDVWSFGVLLWEVMSLGYMPYPGRGNQEVMQLVTNGGRLEPPTNCPSPVYRIMTQCWHPIPDERPTFTTILERLGYCIQDPDVVSHALPVFQRPPSAERDATVMRPLDNDACLTVSRRSDEPQSPASTDYLIPLPSSYSLSTVRSELNSTPSIDSGADCCQMERLLDPAPPPPPPPAWETTSFTNEPSAAHNHQRSKPAPQPSRTPSHSSSRMAESQSTQPLLKNSPPGSPRSQDPRERLMRPGEPAPVPSSAPPPMMSMAGVPPTRDRPRSHHHHHSHCYNNSGSSNNSSSSTSNSSSSNSSNSSASTLPLDPTALPCIPPPLQYVNVDVQSRGTDYDHEPYIIHETREHREISC</sequence>
<organism evidence="23 24">
    <name type="scientific">Scylla paramamosain</name>
    <name type="common">Mud crab</name>
    <dbReference type="NCBI Taxonomy" id="85552"/>
    <lineage>
        <taxon>Eukaryota</taxon>
        <taxon>Metazoa</taxon>
        <taxon>Ecdysozoa</taxon>
        <taxon>Arthropoda</taxon>
        <taxon>Crustacea</taxon>
        <taxon>Multicrustacea</taxon>
        <taxon>Malacostraca</taxon>
        <taxon>Eumalacostraca</taxon>
        <taxon>Eucarida</taxon>
        <taxon>Decapoda</taxon>
        <taxon>Pleocyemata</taxon>
        <taxon>Brachyura</taxon>
        <taxon>Eubrachyura</taxon>
        <taxon>Portunoidea</taxon>
        <taxon>Portunidae</taxon>
        <taxon>Portuninae</taxon>
        <taxon>Scylla</taxon>
    </lineage>
</organism>
<keyword evidence="4 18" id="KW-0812">Transmembrane</keyword>